<evidence type="ECO:0000313" key="3">
    <source>
        <dbReference type="Proteomes" id="UP000184330"/>
    </source>
</evidence>
<feature type="domain" description="NAD-dependent epimerase/dehydratase" evidence="1">
    <location>
        <begin position="4"/>
        <end position="236"/>
    </location>
</feature>
<dbReference type="AlphaFoldDB" id="A0A1L7XVY4"/>
<dbReference type="GO" id="GO:0005737">
    <property type="term" value="C:cytoplasm"/>
    <property type="evidence" value="ECO:0007669"/>
    <property type="project" value="TreeGrafter"/>
</dbReference>
<dbReference type="Gene3D" id="3.40.50.720">
    <property type="entry name" value="NAD(P)-binding Rossmann-like Domain"/>
    <property type="match status" value="1"/>
</dbReference>
<dbReference type="InterPro" id="IPR001509">
    <property type="entry name" value="Epimerase_deHydtase"/>
</dbReference>
<sequence>MPNVLIIGAAGYIGSALRGQLPRSGNHRVFGLAKSEQEGFKLQLNEIIPLFGNLDEVQSCMNLVLDTPIDIIVDTNSFNNEATKLEMLDILVQAAKERLCTVHSQQSFKISKIGFVTVSGIWGHGSTEDPCGSFKPARLDSLGTSPPVGLPAAKARYEQKVLNAAGILDVAIVRPHFIFARGGAAWTRILSGIFEASQTGSSDIVRVPVDPESSTYSFTNIEDVASGPELAIDKIQMINGSSIYPVFDLVGDQFPIGLLIEADANIFGCKGKVGLYKPEGVAFLESIGGSSDARATRAEQILGWKARRGNFVRDTHIYASSFLASLELAKET</sequence>
<reference evidence="2 3" key="1">
    <citation type="submission" date="2016-03" db="EMBL/GenBank/DDBJ databases">
        <authorList>
            <person name="Ploux O."/>
        </authorList>
    </citation>
    <scope>NUCLEOTIDE SEQUENCE [LARGE SCALE GENOMIC DNA]</scope>
    <source>
        <strain evidence="2 3">UAMH 11012</strain>
    </source>
</reference>
<dbReference type="Proteomes" id="UP000184330">
    <property type="component" value="Unassembled WGS sequence"/>
</dbReference>
<evidence type="ECO:0000313" key="2">
    <source>
        <dbReference type="EMBL" id="CZR69149.1"/>
    </source>
</evidence>
<evidence type="ECO:0000259" key="1">
    <source>
        <dbReference type="Pfam" id="PF01370"/>
    </source>
</evidence>
<dbReference type="PANTHER" id="PTHR48079">
    <property type="entry name" value="PROTEIN YEEZ"/>
    <property type="match status" value="1"/>
</dbReference>
<gene>
    <name evidence="2" type="ORF">PAC_19049</name>
</gene>
<dbReference type="STRING" id="576137.A0A1L7XVY4"/>
<dbReference type="EMBL" id="FJOG01000066">
    <property type="protein sequence ID" value="CZR69149.1"/>
    <property type="molecule type" value="Genomic_DNA"/>
</dbReference>
<proteinExistence type="predicted"/>
<dbReference type="PANTHER" id="PTHR48079:SF6">
    <property type="entry name" value="NAD(P)-BINDING DOMAIN-CONTAINING PROTEIN-RELATED"/>
    <property type="match status" value="1"/>
</dbReference>
<dbReference type="OrthoDB" id="10000533at2759"/>
<dbReference type="InterPro" id="IPR051783">
    <property type="entry name" value="NAD(P)-dependent_oxidoreduct"/>
</dbReference>
<dbReference type="SUPFAM" id="SSF51735">
    <property type="entry name" value="NAD(P)-binding Rossmann-fold domains"/>
    <property type="match status" value="1"/>
</dbReference>
<accession>A0A1L7XVY4</accession>
<keyword evidence="3" id="KW-1185">Reference proteome</keyword>
<dbReference type="Pfam" id="PF01370">
    <property type="entry name" value="Epimerase"/>
    <property type="match status" value="1"/>
</dbReference>
<dbReference type="InterPro" id="IPR036291">
    <property type="entry name" value="NAD(P)-bd_dom_sf"/>
</dbReference>
<dbReference type="GO" id="GO:0004029">
    <property type="term" value="F:aldehyde dehydrogenase (NAD+) activity"/>
    <property type="evidence" value="ECO:0007669"/>
    <property type="project" value="TreeGrafter"/>
</dbReference>
<organism evidence="2 3">
    <name type="scientific">Phialocephala subalpina</name>
    <dbReference type="NCBI Taxonomy" id="576137"/>
    <lineage>
        <taxon>Eukaryota</taxon>
        <taxon>Fungi</taxon>
        <taxon>Dikarya</taxon>
        <taxon>Ascomycota</taxon>
        <taxon>Pezizomycotina</taxon>
        <taxon>Leotiomycetes</taxon>
        <taxon>Helotiales</taxon>
        <taxon>Mollisiaceae</taxon>
        <taxon>Phialocephala</taxon>
        <taxon>Phialocephala fortinii species complex</taxon>
    </lineage>
</organism>
<name>A0A1L7XVY4_9HELO</name>
<protein>
    <recommendedName>
        <fullName evidence="1">NAD-dependent epimerase/dehydratase domain-containing protein</fullName>
    </recommendedName>
</protein>